<dbReference type="InterPro" id="IPR011257">
    <property type="entry name" value="DNA_glycosylase"/>
</dbReference>
<dbReference type="GO" id="GO:0008725">
    <property type="term" value="F:DNA-3-methyladenine glycosylase activity"/>
    <property type="evidence" value="ECO:0007669"/>
    <property type="project" value="TreeGrafter"/>
</dbReference>
<dbReference type="InterPro" id="IPR003265">
    <property type="entry name" value="HhH-GPD_domain"/>
</dbReference>
<dbReference type="AlphaFoldDB" id="A0A1Y3PHW5"/>
<accession>A0A1Y3PHW5</accession>
<dbReference type="EC" id="3.2.2.21" evidence="3"/>
<evidence type="ECO:0000259" key="6">
    <source>
        <dbReference type="SMART" id="SM00478"/>
    </source>
</evidence>
<keyword evidence="4" id="KW-0227">DNA damage</keyword>
<dbReference type="EMBL" id="LZRT01000121">
    <property type="protein sequence ID" value="OUM84698.1"/>
    <property type="molecule type" value="Genomic_DNA"/>
</dbReference>
<dbReference type="CDD" id="cd00056">
    <property type="entry name" value="ENDO3c"/>
    <property type="match status" value="1"/>
</dbReference>
<comment type="catalytic activity">
    <reaction evidence="1">
        <text>Hydrolysis of alkylated DNA, releasing 3-methyladenine, 3-methylguanine, 7-methylguanine and 7-methyladenine.</text>
        <dbReference type="EC" id="3.2.2.21"/>
    </reaction>
</comment>
<evidence type="ECO:0000313" key="7">
    <source>
        <dbReference type="EMBL" id="OUM84698.1"/>
    </source>
</evidence>
<evidence type="ECO:0000256" key="2">
    <source>
        <dbReference type="ARBA" id="ARBA00010817"/>
    </source>
</evidence>
<dbReference type="Gene3D" id="1.10.340.30">
    <property type="entry name" value="Hypothetical protein, domain 2"/>
    <property type="match status" value="1"/>
</dbReference>
<dbReference type="GO" id="GO:0006285">
    <property type="term" value="P:base-excision repair, AP site formation"/>
    <property type="evidence" value="ECO:0007669"/>
    <property type="project" value="TreeGrafter"/>
</dbReference>
<proteinExistence type="inferred from homology"/>
<sequence>MEMATYTFHPIPPYNFFHMLQRLKYARHELYRFDPDGAVIRTLTIRQDEAGTCESSAGTRQDTGKGWRRLLTRTTWNHKVWEPELRVDVILEEGDESLTSSEEKLVVRQLAHIWMVDVDLTPYYEQMASDLRLAPIVKKFEGYRPPLDGSLFESMIKTIIGQQLNLAFARKLNERLIQLAAPPFFWKGEAYPVFPQPEELASLDVAQLRALQFSQRKAEYVIHLARSVANHELCWPSLEEALNKPDEEYFLEWQTIRGVGRWTVECVLIFGLGRPDLLPAADIGLRNAVRKVYQLPEQPTEEQIRELGQSWKPWSSYVTLYLWESLVQGQFS</sequence>
<feature type="domain" description="HhH-GPD" evidence="6">
    <location>
        <begin position="160"/>
        <end position="327"/>
    </location>
</feature>
<keyword evidence="5" id="KW-0234">DNA repair</keyword>
<evidence type="ECO:0000256" key="1">
    <source>
        <dbReference type="ARBA" id="ARBA00000086"/>
    </source>
</evidence>
<dbReference type="PANTHER" id="PTHR43003:SF5">
    <property type="entry name" value="DNA-3-METHYLADENINE GLYCOSYLASE"/>
    <property type="match status" value="1"/>
</dbReference>
<gene>
    <name evidence="7" type="ORF">BAA01_06085</name>
</gene>
<dbReference type="GO" id="GO:0032993">
    <property type="term" value="C:protein-DNA complex"/>
    <property type="evidence" value="ECO:0007669"/>
    <property type="project" value="TreeGrafter"/>
</dbReference>
<evidence type="ECO:0000256" key="5">
    <source>
        <dbReference type="ARBA" id="ARBA00023204"/>
    </source>
</evidence>
<dbReference type="Pfam" id="PF00730">
    <property type="entry name" value="HhH-GPD"/>
    <property type="match status" value="1"/>
</dbReference>
<name>A0A1Y3PHW5_9BACI</name>
<comment type="similarity">
    <text evidence="2">Belongs to the alkylbase DNA glycosidase AlkA family.</text>
</comment>
<reference evidence="8" key="1">
    <citation type="submission" date="2016-06" db="EMBL/GenBank/DDBJ databases">
        <authorList>
            <person name="Nascimento L."/>
            <person name="Pereira R.V."/>
            <person name="Martins L.F."/>
            <person name="Quaggio R.B."/>
            <person name="Silva A.M."/>
            <person name="Setubal J.C."/>
        </authorList>
    </citation>
    <scope>NUCLEOTIDE SEQUENCE [LARGE SCALE GENOMIC DNA]</scope>
</reference>
<dbReference type="GO" id="GO:0006307">
    <property type="term" value="P:DNA alkylation repair"/>
    <property type="evidence" value="ECO:0007669"/>
    <property type="project" value="TreeGrafter"/>
</dbReference>
<dbReference type="Gene3D" id="1.10.1670.40">
    <property type="match status" value="1"/>
</dbReference>
<dbReference type="GO" id="GO:0043916">
    <property type="term" value="F:DNA-7-methylguanine glycosylase activity"/>
    <property type="evidence" value="ECO:0007669"/>
    <property type="project" value="TreeGrafter"/>
</dbReference>
<dbReference type="GO" id="GO:0032131">
    <property type="term" value="F:alkylated DNA binding"/>
    <property type="evidence" value="ECO:0007669"/>
    <property type="project" value="TreeGrafter"/>
</dbReference>
<evidence type="ECO:0000313" key="8">
    <source>
        <dbReference type="Proteomes" id="UP000196475"/>
    </source>
</evidence>
<dbReference type="Proteomes" id="UP000196475">
    <property type="component" value="Unassembled WGS sequence"/>
</dbReference>
<dbReference type="InterPro" id="IPR051912">
    <property type="entry name" value="Alkylbase_DNA_Glycosylase/TA"/>
</dbReference>
<dbReference type="SMART" id="SM00478">
    <property type="entry name" value="ENDO3c"/>
    <property type="match status" value="1"/>
</dbReference>
<dbReference type="PANTHER" id="PTHR43003">
    <property type="entry name" value="DNA-3-METHYLADENINE GLYCOSYLASE"/>
    <property type="match status" value="1"/>
</dbReference>
<comment type="caution">
    <text evidence="7">The sequence shown here is derived from an EMBL/GenBank/DDBJ whole genome shotgun (WGS) entry which is preliminary data.</text>
</comment>
<protein>
    <recommendedName>
        <fullName evidence="3">DNA-3-methyladenine glycosylase II</fullName>
        <ecNumber evidence="3">3.2.2.21</ecNumber>
    </recommendedName>
</protein>
<dbReference type="SUPFAM" id="SSF48150">
    <property type="entry name" value="DNA-glycosylase"/>
    <property type="match status" value="1"/>
</dbReference>
<dbReference type="FunFam" id="1.10.340.30:FF:000004">
    <property type="entry name" value="DNA-3-methyladenine glycosylase II"/>
    <property type="match status" value="1"/>
</dbReference>
<organism evidence="7 8">
    <name type="scientific">Bacillus thermozeamaize</name>
    <dbReference type="NCBI Taxonomy" id="230954"/>
    <lineage>
        <taxon>Bacteria</taxon>
        <taxon>Bacillati</taxon>
        <taxon>Bacillota</taxon>
        <taxon>Bacilli</taxon>
        <taxon>Bacillales</taxon>
        <taxon>Bacillaceae</taxon>
        <taxon>Bacillus</taxon>
    </lineage>
</organism>
<dbReference type="GO" id="GO:0005737">
    <property type="term" value="C:cytoplasm"/>
    <property type="evidence" value="ECO:0007669"/>
    <property type="project" value="TreeGrafter"/>
</dbReference>
<evidence type="ECO:0000256" key="4">
    <source>
        <dbReference type="ARBA" id="ARBA00022763"/>
    </source>
</evidence>
<evidence type="ECO:0000256" key="3">
    <source>
        <dbReference type="ARBA" id="ARBA00012000"/>
    </source>
</evidence>